<evidence type="ECO:0000256" key="6">
    <source>
        <dbReference type="SAM" id="Phobius"/>
    </source>
</evidence>
<reference evidence="7 8" key="1">
    <citation type="submission" date="2022-01" db="EMBL/GenBank/DDBJ databases">
        <title>Whole genome-based taxonomy of the Shewanellaceae.</title>
        <authorList>
            <person name="Martin-Rodriguez A.J."/>
        </authorList>
    </citation>
    <scope>NUCLEOTIDE SEQUENCE [LARGE SCALE GENOMIC DNA]</scope>
    <source>
        <strain evidence="7 8">DSM 17177</strain>
    </source>
</reference>
<organism evidence="7 8">
    <name type="scientific">Shewanella surugensis</name>
    <dbReference type="NCBI Taxonomy" id="212020"/>
    <lineage>
        <taxon>Bacteria</taxon>
        <taxon>Pseudomonadati</taxon>
        <taxon>Pseudomonadota</taxon>
        <taxon>Gammaproteobacteria</taxon>
        <taxon>Alteromonadales</taxon>
        <taxon>Shewanellaceae</taxon>
        <taxon>Shewanella</taxon>
    </lineage>
</organism>
<comment type="caution">
    <text evidence="7">The sequence shown here is derived from an EMBL/GenBank/DDBJ whole genome shotgun (WGS) entry which is preliminary data.</text>
</comment>
<feature type="transmembrane region" description="Helical" evidence="6">
    <location>
        <begin position="112"/>
        <end position="137"/>
    </location>
</feature>
<evidence type="ECO:0000256" key="3">
    <source>
        <dbReference type="ARBA" id="ARBA00022692"/>
    </source>
</evidence>
<dbReference type="PANTHER" id="PTHR30086">
    <property type="entry name" value="ARGININE EXPORTER PROTEIN ARGO"/>
    <property type="match status" value="1"/>
</dbReference>
<keyword evidence="3 6" id="KW-0812">Transmembrane</keyword>
<dbReference type="RefSeq" id="WP_248940016.1">
    <property type="nucleotide sequence ID" value="NZ_JAKIKS010000030.1"/>
</dbReference>
<name>A0ABT0LAP3_9GAMM</name>
<dbReference type="Pfam" id="PF01810">
    <property type="entry name" value="LysE"/>
    <property type="match status" value="1"/>
</dbReference>
<dbReference type="PANTHER" id="PTHR30086:SF20">
    <property type="entry name" value="ARGININE EXPORTER PROTEIN ARGO-RELATED"/>
    <property type="match status" value="1"/>
</dbReference>
<accession>A0ABT0LAP3</accession>
<comment type="subcellular location">
    <subcellularLocation>
        <location evidence="1">Cell membrane</location>
        <topology evidence="1">Multi-pass membrane protein</topology>
    </subcellularLocation>
</comment>
<feature type="transmembrane region" description="Helical" evidence="6">
    <location>
        <begin position="6"/>
        <end position="28"/>
    </location>
</feature>
<feature type="transmembrane region" description="Helical" evidence="6">
    <location>
        <begin position="40"/>
        <end position="61"/>
    </location>
</feature>
<dbReference type="EMBL" id="JAKIKS010000030">
    <property type="protein sequence ID" value="MCL1124738.1"/>
    <property type="molecule type" value="Genomic_DNA"/>
</dbReference>
<keyword evidence="5 6" id="KW-0472">Membrane</keyword>
<evidence type="ECO:0000313" key="8">
    <source>
        <dbReference type="Proteomes" id="UP001203423"/>
    </source>
</evidence>
<evidence type="ECO:0000256" key="2">
    <source>
        <dbReference type="ARBA" id="ARBA00022475"/>
    </source>
</evidence>
<gene>
    <name evidence="7" type="ORF">L2764_09690</name>
</gene>
<protein>
    <submittedName>
        <fullName evidence="7">LysE family translocator</fullName>
    </submittedName>
</protein>
<keyword evidence="8" id="KW-1185">Reference proteome</keyword>
<evidence type="ECO:0000313" key="7">
    <source>
        <dbReference type="EMBL" id="MCL1124738.1"/>
    </source>
</evidence>
<feature type="transmembrane region" description="Helical" evidence="6">
    <location>
        <begin position="67"/>
        <end position="91"/>
    </location>
</feature>
<keyword evidence="4 6" id="KW-1133">Transmembrane helix</keyword>
<keyword evidence="2" id="KW-1003">Cell membrane</keyword>
<dbReference type="Proteomes" id="UP001203423">
    <property type="component" value="Unassembled WGS sequence"/>
</dbReference>
<feature type="transmembrane region" description="Helical" evidence="6">
    <location>
        <begin position="149"/>
        <end position="170"/>
    </location>
</feature>
<proteinExistence type="predicted"/>
<dbReference type="InterPro" id="IPR001123">
    <property type="entry name" value="LeuE-type"/>
</dbReference>
<evidence type="ECO:0000256" key="1">
    <source>
        <dbReference type="ARBA" id="ARBA00004651"/>
    </source>
</evidence>
<evidence type="ECO:0000256" key="4">
    <source>
        <dbReference type="ARBA" id="ARBA00022989"/>
    </source>
</evidence>
<sequence length="204" mass="21537">MSTMDLIALISAMLLLAIVPGPDVFAIIARSFSSGFSRGIYMTMGMILADYLFIVLALFGLSALSEIMGTAFIVIKYLSAMYLIWLGYKLLKSSAIKMDIEANAQSSLGSSFMAGLLVTLGNPKAILFYVGFFPAFVNIETVSAYDAGLIMLAATVVFGSVNLGYAFMAVKAKGIFKSPNASNVMNKAAGSIMVSTGVLVAVKA</sequence>
<evidence type="ECO:0000256" key="5">
    <source>
        <dbReference type="ARBA" id="ARBA00023136"/>
    </source>
</evidence>